<evidence type="ECO:0000313" key="3">
    <source>
        <dbReference type="Proteomes" id="UP000664601"/>
    </source>
</evidence>
<dbReference type="Proteomes" id="UP000664601">
    <property type="component" value="Unassembled WGS sequence"/>
</dbReference>
<protein>
    <submittedName>
        <fullName evidence="2">Uncharacterized protein</fullName>
    </submittedName>
</protein>
<sequence length="317" mass="36499">MSTNKKKNGWFFNKSIVDEINAIPENKVEEELGSNVYLMDKNGEKPVERAVERTPERPIEQGTQRAGSADSEIARLQEELQKITEERERELIQQQTDRRIENQKMMNEQERLRSAMGVLETEKEQAQQQVQKLRNESQKLREALKSQEEAEEIAKANQQLQEKMDALLAEMSEKDTQLNELNQVIAEKDASIKSLLEDSDSDSVIDHEALQQLQSQLSQLQKENEALKLEALDSQQEIGEVLVSARKQAKRTVEKAKMDAEAMIRSAEEDLEVVYDRAKEISFEVNESKRDVMEIFKELQNHVDKLAGTKITMNKEL</sequence>
<feature type="compositionally biased region" description="Basic and acidic residues" evidence="1">
    <location>
        <begin position="41"/>
        <end position="59"/>
    </location>
</feature>
<feature type="region of interest" description="Disordered" evidence="1">
    <location>
        <begin position="39"/>
        <end position="72"/>
    </location>
</feature>
<gene>
    <name evidence="2" type="ORF">JZO70_08155</name>
</gene>
<reference evidence="2 3" key="1">
    <citation type="submission" date="2021-03" db="EMBL/GenBank/DDBJ databases">
        <title>Enterococcal diversity collection.</title>
        <authorList>
            <person name="Gilmore M.S."/>
            <person name="Schwartzman J."/>
            <person name="Van Tyne D."/>
            <person name="Martin M."/>
            <person name="Earl A.M."/>
            <person name="Manson A.L."/>
            <person name="Straub T."/>
            <person name="Salamzade R."/>
            <person name="Saavedra J."/>
            <person name="Lebreton F."/>
            <person name="Prichula J."/>
            <person name="Schaufler K."/>
            <person name="Gaca A."/>
            <person name="Sgardioli B."/>
            <person name="Wagenaar J."/>
            <person name="Strong T."/>
        </authorList>
    </citation>
    <scope>NUCLEOTIDE SEQUENCE [LARGE SCALE GENOMIC DNA]</scope>
    <source>
        <strain evidence="2 3">669A</strain>
    </source>
</reference>
<keyword evidence="3" id="KW-1185">Reference proteome</keyword>
<evidence type="ECO:0000256" key="1">
    <source>
        <dbReference type="SAM" id="MobiDB-lite"/>
    </source>
</evidence>
<accession>A0ABS3L918</accession>
<organism evidence="2 3">
    <name type="scientific">Candidatus Enterococcus moelleringii</name>
    <dbReference type="NCBI Taxonomy" id="2815325"/>
    <lineage>
        <taxon>Bacteria</taxon>
        <taxon>Bacillati</taxon>
        <taxon>Bacillota</taxon>
        <taxon>Bacilli</taxon>
        <taxon>Lactobacillales</taxon>
        <taxon>Enterococcaceae</taxon>
        <taxon>Enterococcus</taxon>
    </lineage>
</organism>
<comment type="caution">
    <text evidence="2">The sequence shown here is derived from an EMBL/GenBank/DDBJ whole genome shotgun (WGS) entry which is preliminary data.</text>
</comment>
<evidence type="ECO:0000313" key="2">
    <source>
        <dbReference type="EMBL" id="MBO1306131.1"/>
    </source>
</evidence>
<proteinExistence type="predicted"/>
<dbReference type="EMBL" id="JAFREM010000013">
    <property type="protein sequence ID" value="MBO1306131.1"/>
    <property type="molecule type" value="Genomic_DNA"/>
</dbReference>
<name>A0ABS3L918_9ENTE</name>
<dbReference type="RefSeq" id="WP_207673063.1">
    <property type="nucleotide sequence ID" value="NZ_JAFREM010000013.1"/>
</dbReference>